<dbReference type="AlphaFoldDB" id="A0A7G9G3I9"/>
<dbReference type="InterPro" id="IPR029787">
    <property type="entry name" value="Nucleotide_cyclase"/>
</dbReference>
<dbReference type="Pfam" id="PF00990">
    <property type="entry name" value="GGDEF"/>
    <property type="match status" value="1"/>
</dbReference>
<dbReference type="GO" id="GO:0043709">
    <property type="term" value="P:cell adhesion involved in single-species biofilm formation"/>
    <property type="evidence" value="ECO:0007669"/>
    <property type="project" value="TreeGrafter"/>
</dbReference>
<dbReference type="InterPro" id="IPR000160">
    <property type="entry name" value="GGDEF_dom"/>
</dbReference>
<accession>A0A7G9G3I9</accession>
<evidence type="ECO:0000259" key="2">
    <source>
        <dbReference type="PROSITE" id="PS50887"/>
    </source>
</evidence>
<feature type="transmembrane region" description="Helical" evidence="1">
    <location>
        <begin position="127"/>
        <end position="144"/>
    </location>
</feature>
<dbReference type="InterPro" id="IPR050469">
    <property type="entry name" value="Diguanylate_Cyclase"/>
</dbReference>
<evidence type="ECO:0000313" key="3">
    <source>
        <dbReference type="EMBL" id="QNM05371.1"/>
    </source>
</evidence>
<dbReference type="PROSITE" id="PS50887">
    <property type="entry name" value="GGDEF"/>
    <property type="match status" value="1"/>
</dbReference>
<evidence type="ECO:0000313" key="4">
    <source>
        <dbReference type="Proteomes" id="UP000515823"/>
    </source>
</evidence>
<proteinExistence type="predicted"/>
<dbReference type="GO" id="GO:0005886">
    <property type="term" value="C:plasma membrane"/>
    <property type="evidence" value="ECO:0007669"/>
    <property type="project" value="TreeGrafter"/>
</dbReference>
<dbReference type="CDD" id="cd01949">
    <property type="entry name" value="GGDEF"/>
    <property type="match status" value="1"/>
</dbReference>
<feature type="transmembrane region" description="Helical" evidence="1">
    <location>
        <begin position="60"/>
        <end position="77"/>
    </location>
</feature>
<keyword evidence="4" id="KW-1185">Reference proteome</keyword>
<evidence type="ECO:0000256" key="1">
    <source>
        <dbReference type="SAM" id="Phobius"/>
    </source>
</evidence>
<dbReference type="Gene3D" id="3.30.70.270">
    <property type="match status" value="1"/>
</dbReference>
<keyword evidence="1" id="KW-1133">Transmembrane helix</keyword>
<dbReference type="GO" id="GO:0052621">
    <property type="term" value="F:diguanylate cyclase activity"/>
    <property type="evidence" value="ECO:0007669"/>
    <property type="project" value="TreeGrafter"/>
</dbReference>
<dbReference type="InterPro" id="IPR043128">
    <property type="entry name" value="Rev_trsase/Diguanyl_cyclase"/>
</dbReference>
<feature type="domain" description="GGDEF" evidence="2">
    <location>
        <begin position="275"/>
        <end position="404"/>
    </location>
</feature>
<name>A0A7G9G3I9_9FIRM</name>
<dbReference type="Proteomes" id="UP000515823">
    <property type="component" value="Chromosome"/>
</dbReference>
<dbReference type="GO" id="GO:1902201">
    <property type="term" value="P:negative regulation of bacterial-type flagellum-dependent cell motility"/>
    <property type="evidence" value="ECO:0007669"/>
    <property type="project" value="TreeGrafter"/>
</dbReference>
<reference evidence="3 4" key="1">
    <citation type="submission" date="2020-08" db="EMBL/GenBank/DDBJ databases">
        <authorList>
            <person name="Liu C."/>
            <person name="Sun Q."/>
        </authorList>
    </citation>
    <scope>NUCLEOTIDE SEQUENCE [LARGE SCALE GENOMIC DNA]</scope>
    <source>
        <strain evidence="3 4">NSJ-38</strain>
    </source>
</reference>
<feature type="transmembrane region" description="Helical" evidence="1">
    <location>
        <begin position="191"/>
        <end position="212"/>
    </location>
</feature>
<keyword evidence="1" id="KW-0812">Transmembrane</keyword>
<dbReference type="SMART" id="SM00267">
    <property type="entry name" value="GGDEF"/>
    <property type="match status" value="1"/>
</dbReference>
<dbReference type="EMBL" id="CP060634">
    <property type="protein sequence ID" value="QNM05371.1"/>
    <property type="molecule type" value="Genomic_DNA"/>
</dbReference>
<organism evidence="3 4">
    <name type="scientific">Qiania dongpingensis</name>
    <dbReference type="NCBI Taxonomy" id="2763669"/>
    <lineage>
        <taxon>Bacteria</taxon>
        <taxon>Bacillati</taxon>
        <taxon>Bacillota</taxon>
        <taxon>Clostridia</taxon>
        <taxon>Lachnospirales</taxon>
        <taxon>Lachnospiraceae</taxon>
        <taxon>Qiania</taxon>
    </lineage>
</organism>
<dbReference type="NCBIfam" id="TIGR00254">
    <property type="entry name" value="GGDEF"/>
    <property type="match status" value="1"/>
</dbReference>
<feature type="transmembrane region" description="Helical" evidence="1">
    <location>
        <begin position="165"/>
        <end position="185"/>
    </location>
</feature>
<gene>
    <name evidence="3" type="ORF">H9Q78_13190</name>
</gene>
<keyword evidence="1" id="KW-0472">Membrane</keyword>
<feature type="transmembrane region" description="Helical" evidence="1">
    <location>
        <begin position="34"/>
        <end position="54"/>
    </location>
</feature>
<dbReference type="PANTHER" id="PTHR45138:SF9">
    <property type="entry name" value="DIGUANYLATE CYCLASE DGCM-RELATED"/>
    <property type="match status" value="1"/>
</dbReference>
<dbReference type="PANTHER" id="PTHR45138">
    <property type="entry name" value="REGULATORY COMPONENTS OF SENSORY TRANSDUCTION SYSTEM"/>
    <property type="match status" value="1"/>
</dbReference>
<dbReference type="SUPFAM" id="SSF55073">
    <property type="entry name" value="Nucleotide cyclase"/>
    <property type="match status" value="1"/>
</dbReference>
<sequence length="404" mass="47353">MFKMLLTAGTYYYFNWRYFHFVKELRQQPSHFRFFFICFLVNYSFFILCSIQELYLIENWLLFAVLLFIETQLYTGWDTRCARFSTLIGIIYGLSANIFCRSIIAAVMNQNLQYFDNHISSADNLKWLPVLLGFLFAGAAMHFLSSPKRMARSRQILDYPKHQSFLLGIMIGLFLYLFLNLLLYSAPFNDLLLKLWSIKSCLFCIGGLYIAVRYTRRICELDGYREKNQYMEKKLREQISQGEAFRQQAVHDLLTGLYNRQQAEKTIPLLVRQGLPFVLCFLDLDGLKTVNDRYGHDEGDRYILTVTEIVRQECRNGEDLLFRYGGDEFLILFMGLTVEQAEKRAEHINEKLRGQENTGKNTYPMSLSYGAVDSTAYGTLSEFIQEADKKMYVQKQSKKADRKE</sequence>
<protein>
    <submittedName>
        <fullName evidence="3">GGDEF domain-containing protein</fullName>
    </submittedName>
</protein>
<dbReference type="KEGG" id="qdo:H9Q78_13190"/>
<feature type="transmembrane region" description="Helical" evidence="1">
    <location>
        <begin position="84"/>
        <end position="107"/>
    </location>
</feature>